<dbReference type="GO" id="GO:0051707">
    <property type="term" value="P:response to other organism"/>
    <property type="evidence" value="ECO:0007669"/>
    <property type="project" value="UniProtKB-ARBA"/>
</dbReference>
<feature type="domain" description="Serine-threonine/tyrosine-protein kinase catalytic" evidence="9">
    <location>
        <begin position="430"/>
        <end position="543"/>
    </location>
</feature>
<accession>A0A834L632</accession>
<proteinExistence type="predicted"/>
<dbReference type="InterPro" id="IPR011009">
    <property type="entry name" value="Kinase-like_dom_sf"/>
</dbReference>
<keyword evidence="8" id="KW-0472">Membrane</keyword>
<comment type="caution">
    <text evidence="10">The sequence shown here is derived from an EMBL/GenBank/DDBJ whole genome shotgun (WGS) entry which is preliminary data.</text>
</comment>
<dbReference type="GO" id="GO:0016020">
    <property type="term" value="C:membrane"/>
    <property type="evidence" value="ECO:0007669"/>
    <property type="project" value="UniProtKB-SubCell"/>
</dbReference>
<dbReference type="EMBL" id="WJXA01000013">
    <property type="protein sequence ID" value="KAF7119455.1"/>
    <property type="molecule type" value="Genomic_DNA"/>
</dbReference>
<dbReference type="GO" id="GO:0005524">
    <property type="term" value="F:ATP binding"/>
    <property type="evidence" value="ECO:0007669"/>
    <property type="project" value="UniProtKB-KW"/>
</dbReference>
<evidence type="ECO:0000256" key="3">
    <source>
        <dbReference type="ARBA" id="ARBA00022729"/>
    </source>
</evidence>
<dbReference type="Pfam" id="PF07714">
    <property type="entry name" value="PK_Tyr_Ser-Thr"/>
    <property type="match status" value="1"/>
</dbReference>
<dbReference type="AlphaFoldDB" id="A0A834L632"/>
<dbReference type="InterPro" id="IPR003591">
    <property type="entry name" value="Leu-rich_rpt_typical-subtyp"/>
</dbReference>
<name>A0A834L632_RHOSS</name>
<reference evidence="10" key="1">
    <citation type="submission" date="2019-11" db="EMBL/GenBank/DDBJ databases">
        <authorList>
            <person name="Liu Y."/>
            <person name="Hou J."/>
            <person name="Li T.-Q."/>
            <person name="Guan C.-H."/>
            <person name="Wu X."/>
            <person name="Wu H.-Z."/>
            <person name="Ling F."/>
            <person name="Zhang R."/>
            <person name="Shi X.-G."/>
            <person name="Ren J.-P."/>
            <person name="Chen E.-F."/>
            <person name="Sun J.-M."/>
        </authorList>
    </citation>
    <scope>NUCLEOTIDE SEQUENCE</scope>
    <source>
        <strain evidence="10">Adult_tree_wgs_1</strain>
        <tissue evidence="10">Leaves</tissue>
    </source>
</reference>
<keyword evidence="5" id="KW-0547">Nucleotide-binding</keyword>
<dbReference type="Gene3D" id="1.10.510.10">
    <property type="entry name" value="Transferase(Phosphotransferase) domain 1"/>
    <property type="match status" value="1"/>
</dbReference>
<evidence type="ECO:0000256" key="8">
    <source>
        <dbReference type="SAM" id="Phobius"/>
    </source>
</evidence>
<dbReference type="Pfam" id="PF13855">
    <property type="entry name" value="LRR_8"/>
    <property type="match status" value="1"/>
</dbReference>
<dbReference type="SMART" id="SM00369">
    <property type="entry name" value="LRR_TYP"/>
    <property type="match status" value="6"/>
</dbReference>
<dbReference type="SUPFAM" id="SSF56112">
    <property type="entry name" value="Protein kinase-like (PK-like)"/>
    <property type="match status" value="1"/>
</dbReference>
<evidence type="ECO:0000256" key="6">
    <source>
        <dbReference type="ARBA" id="ARBA00022840"/>
    </source>
</evidence>
<dbReference type="InterPro" id="IPR001611">
    <property type="entry name" value="Leu-rich_rpt"/>
</dbReference>
<keyword evidence="11" id="KW-1185">Reference proteome</keyword>
<comment type="subcellular location">
    <subcellularLocation>
        <location evidence="1">Membrane</location>
        <topology evidence="1">Single-pass type I membrane protein</topology>
    </subcellularLocation>
</comment>
<evidence type="ECO:0000256" key="1">
    <source>
        <dbReference type="ARBA" id="ARBA00004479"/>
    </source>
</evidence>
<keyword evidence="3" id="KW-0732">Signal</keyword>
<keyword evidence="8" id="KW-1133">Transmembrane helix</keyword>
<keyword evidence="7" id="KW-0675">Receptor</keyword>
<dbReference type="InterPro" id="IPR051716">
    <property type="entry name" value="Plant_RL_S/T_kinase"/>
</dbReference>
<evidence type="ECO:0000313" key="11">
    <source>
        <dbReference type="Proteomes" id="UP000626092"/>
    </source>
</evidence>
<keyword evidence="2" id="KW-0433">Leucine-rich repeat</keyword>
<evidence type="ECO:0000256" key="4">
    <source>
        <dbReference type="ARBA" id="ARBA00022737"/>
    </source>
</evidence>
<dbReference type="PANTHER" id="PTHR48053">
    <property type="entry name" value="LEUCINE RICH REPEAT FAMILY PROTEIN, EXPRESSED"/>
    <property type="match status" value="1"/>
</dbReference>
<dbReference type="Pfam" id="PF00560">
    <property type="entry name" value="LRR_1"/>
    <property type="match status" value="4"/>
</dbReference>
<evidence type="ECO:0000256" key="7">
    <source>
        <dbReference type="ARBA" id="ARBA00023170"/>
    </source>
</evidence>
<gene>
    <name evidence="10" type="ORF">RHSIM_Rhsim13G0118600</name>
</gene>
<dbReference type="Gene3D" id="3.80.10.10">
    <property type="entry name" value="Ribonuclease Inhibitor"/>
    <property type="match status" value="1"/>
</dbReference>
<protein>
    <recommendedName>
        <fullName evidence="9">Serine-threonine/tyrosine-protein kinase catalytic domain-containing protein</fullName>
    </recommendedName>
</protein>
<dbReference type="OrthoDB" id="676979at2759"/>
<evidence type="ECO:0000313" key="10">
    <source>
        <dbReference type="EMBL" id="KAF7119455.1"/>
    </source>
</evidence>
<dbReference type="PANTHER" id="PTHR48053:SF126">
    <property type="entry name" value="MDIS1-INTERACTING RECEPTOR LIKE KINASE 2-LIKE ISOFORM X1"/>
    <property type="match status" value="1"/>
</dbReference>
<evidence type="ECO:0000256" key="5">
    <source>
        <dbReference type="ARBA" id="ARBA00022741"/>
    </source>
</evidence>
<dbReference type="InterPro" id="IPR001245">
    <property type="entry name" value="Ser-Thr/Tyr_kinase_cat_dom"/>
</dbReference>
<keyword evidence="4" id="KW-0677">Repeat</keyword>
<dbReference type="Proteomes" id="UP000626092">
    <property type="component" value="Unassembled WGS sequence"/>
</dbReference>
<evidence type="ECO:0000256" key="2">
    <source>
        <dbReference type="ARBA" id="ARBA00022614"/>
    </source>
</evidence>
<evidence type="ECO:0000259" key="9">
    <source>
        <dbReference type="Pfam" id="PF07714"/>
    </source>
</evidence>
<keyword evidence="6" id="KW-0067">ATP-binding</keyword>
<sequence>MFVQCFLALVVASPNYTTDQSALLAFKSHIPYDPNNILASSLPVPDDLFHRLPKLTMFFVSSNEFFGEIPLNLGECRQLQYLSLSSNEFIGFIPRGIGNLTMLKKLDLCQNNLQGEIPPEIGNLGSLEILSLGSANLTGSIPSSVFNISSLKRLGLSDNQLFGSLPKDVCNSDLPSLEILSLARNQLMGSIPRHMGNCHKHIVKNQWPLDNENPISLLRGMEEITAARPKCWAIWKSRNAFIFSGKPLNPKETIEATSVGVRDYLLAFFKGEIPSTIGGLLSLEILYLDLNRLEGSIPQTFGRLISMESLDISHNNLTGVIPKSLEALLQLKYFNVSFNRLTGEIPSGGPFDNLTNESFLSNEALCSAPRFIVPPCHLGSTHQSRKRRLLLLTYVLLPIASILFAMAITFASKRCRRRSENHAAIDMSPTKTIATIGYIAPEYGLEGLVSTRCDMYSFGIMLMETFTRTKPTDAMFDGDLRLKNWVDNSMADGVAEIIDANLLRPNEEQYAAKIQCVSGIMELALRCSAESPEERMNMKDVLVALKKIKLQYLTNSVFEREKSTVEGSSTTSNKKSVAMPQVAKMYALPIPDALTNALFK</sequence>
<dbReference type="SUPFAM" id="SSF52058">
    <property type="entry name" value="L domain-like"/>
    <property type="match status" value="1"/>
</dbReference>
<dbReference type="FunFam" id="3.80.10.10:FF:000383">
    <property type="entry name" value="Leucine-rich repeat receptor protein kinase EMS1"/>
    <property type="match status" value="2"/>
</dbReference>
<organism evidence="10 11">
    <name type="scientific">Rhododendron simsii</name>
    <name type="common">Sims's rhododendron</name>
    <dbReference type="NCBI Taxonomy" id="118357"/>
    <lineage>
        <taxon>Eukaryota</taxon>
        <taxon>Viridiplantae</taxon>
        <taxon>Streptophyta</taxon>
        <taxon>Embryophyta</taxon>
        <taxon>Tracheophyta</taxon>
        <taxon>Spermatophyta</taxon>
        <taxon>Magnoliopsida</taxon>
        <taxon>eudicotyledons</taxon>
        <taxon>Gunneridae</taxon>
        <taxon>Pentapetalae</taxon>
        <taxon>asterids</taxon>
        <taxon>Ericales</taxon>
        <taxon>Ericaceae</taxon>
        <taxon>Ericoideae</taxon>
        <taxon>Rhodoreae</taxon>
        <taxon>Rhododendron</taxon>
    </lineage>
</organism>
<feature type="transmembrane region" description="Helical" evidence="8">
    <location>
        <begin position="389"/>
        <end position="411"/>
    </location>
</feature>
<dbReference type="InterPro" id="IPR032675">
    <property type="entry name" value="LRR_dom_sf"/>
</dbReference>
<dbReference type="GO" id="GO:0006952">
    <property type="term" value="P:defense response"/>
    <property type="evidence" value="ECO:0007669"/>
    <property type="project" value="UniProtKB-ARBA"/>
</dbReference>
<keyword evidence="8" id="KW-0812">Transmembrane</keyword>
<dbReference type="GO" id="GO:0004672">
    <property type="term" value="F:protein kinase activity"/>
    <property type="evidence" value="ECO:0007669"/>
    <property type="project" value="InterPro"/>
</dbReference>